<organism evidence="1 2">
    <name type="scientific">Veillonella rogosae</name>
    <dbReference type="NCBI Taxonomy" id="423477"/>
    <lineage>
        <taxon>Bacteria</taxon>
        <taxon>Bacillati</taxon>
        <taxon>Bacillota</taxon>
        <taxon>Negativicutes</taxon>
        <taxon>Veillonellales</taxon>
        <taxon>Veillonellaceae</taxon>
        <taxon>Veillonella</taxon>
    </lineage>
</organism>
<dbReference type="AlphaFoldDB" id="A0AA46X444"/>
<dbReference type="RefSeq" id="WP_265138914.1">
    <property type="nucleotide sequence ID" value="NZ_CP110418.1"/>
</dbReference>
<reference evidence="1" key="1">
    <citation type="submission" date="2022-11" db="EMBL/GenBank/DDBJ databases">
        <title>Complete genome sequence of Veillonella rogosae KCOM 3468 isolated from human Subgingival dental plaque of Chronic peridontitis Lesion.</title>
        <authorList>
            <person name="Park S.-N."/>
            <person name="Lim Y.K."/>
            <person name="Kook J.-K."/>
        </authorList>
    </citation>
    <scope>NUCLEOTIDE SEQUENCE</scope>
    <source>
        <strain evidence="1">KCOM 3468</strain>
    </source>
</reference>
<evidence type="ECO:0000313" key="2">
    <source>
        <dbReference type="Proteomes" id="UP001164244"/>
    </source>
</evidence>
<proteinExistence type="predicted"/>
<sequence length="104" mass="11964">MLPIVLSVFWMATITIYKAYYWDHILQDTITYVEEGKAAYYETGTLQTGVHKSQFIMSPSEAITYKTYMEPVVVQGISLQRLTVEAIDNETVVYSLSIDLEEIR</sequence>
<dbReference type="Proteomes" id="UP001164244">
    <property type="component" value="Chromosome"/>
</dbReference>
<protein>
    <submittedName>
        <fullName evidence="1">Uncharacterized protein</fullName>
    </submittedName>
</protein>
<dbReference type="EMBL" id="CP110418">
    <property type="protein sequence ID" value="UZG51778.1"/>
    <property type="molecule type" value="Genomic_DNA"/>
</dbReference>
<name>A0AA46X444_9FIRM</name>
<evidence type="ECO:0000313" key="1">
    <source>
        <dbReference type="EMBL" id="UZG51778.1"/>
    </source>
</evidence>
<gene>
    <name evidence="1" type="ORF">OKW85_04055</name>
</gene>
<dbReference type="KEGG" id="vrg:OKW85_04055"/>
<accession>A0AA46X444</accession>